<dbReference type="AlphaFoldDB" id="A0A9P4SE54"/>
<dbReference type="InterPro" id="IPR025649">
    <property type="entry name" value="DUF4360"/>
</dbReference>
<proteinExistence type="predicted"/>
<dbReference type="PANTHER" id="PTHR38847:SF1">
    <property type="entry name" value="PSEUDOURIDINE SYNTHASE RSUA_RLUA-LIKE DOMAIN-CONTAINING PROTEIN"/>
    <property type="match status" value="1"/>
</dbReference>
<evidence type="ECO:0000256" key="1">
    <source>
        <dbReference type="SAM" id="SignalP"/>
    </source>
</evidence>
<evidence type="ECO:0000313" key="3">
    <source>
        <dbReference type="Proteomes" id="UP000799429"/>
    </source>
</evidence>
<feature type="signal peptide" evidence="1">
    <location>
        <begin position="1"/>
        <end position="17"/>
    </location>
</feature>
<reference evidence="2" key="1">
    <citation type="journal article" date="2020" name="Stud. Mycol.">
        <title>101 Dothideomycetes genomes: a test case for predicting lifestyles and emergence of pathogens.</title>
        <authorList>
            <person name="Haridas S."/>
            <person name="Albert R."/>
            <person name="Binder M."/>
            <person name="Bloem J."/>
            <person name="Labutti K."/>
            <person name="Salamov A."/>
            <person name="Andreopoulos B."/>
            <person name="Baker S."/>
            <person name="Barry K."/>
            <person name="Bills G."/>
            <person name="Bluhm B."/>
            <person name="Cannon C."/>
            <person name="Castanera R."/>
            <person name="Culley D."/>
            <person name="Daum C."/>
            <person name="Ezra D."/>
            <person name="Gonzalez J."/>
            <person name="Henrissat B."/>
            <person name="Kuo A."/>
            <person name="Liang C."/>
            <person name="Lipzen A."/>
            <person name="Lutzoni F."/>
            <person name="Magnuson J."/>
            <person name="Mondo S."/>
            <person name="Nolan M."/>
            <person name="Ohm R."/>
            <person name="Pangilinan J."/>
            <person name="Park H.-J."/>
            <person name="Ramirez L."/>
            <person name="Alfaro M."/>
            <person name="Sun H."/>
            <person name="Tritt A."/>
            <person name="Yoshinaga Y."/>
            <person name="Zwiers L.-H."/>
            <person name="Turgeon B."/>
            <person name="Goodwin S."/>
            <person name="Spatafora J."/>
            <person name="Crous P."/>
            <person name="Grigoriev I."/>
        </authorList>
    </citation>
    <scope>NUCLEOTIDE SEQUENCE</scope>
    <source>
        <strain evidence="2">CBS 101060</strain>
    </source>
</reference>
<dbReference type="OrthoDB" id="152248at2759"/>
<protein>
    <recommendedName>
        <fullName evidence="4">Secreted protein</fullName>
    </recommendedName>
</protein>
<sequence>MKFIAAAALAAPALVAALPAPGVIIPGVAAPEPSSVKIRAVTYGGTGCPQGTVGSIISSDQSTMTLIFDSYVASIGKGVSVTDNRKNCQINVDLTYPGGFQYSVFGADYRGYAALDAGITGTLKSTYYFSGQTEQTYTQADFKGPLNGDYLKHDEAEVVSVVWSPCGTEGMLNINSQVRLTSTNSAANGLLTTDSIDAKFTQKLYMQWQTCK</sequence>
<dbReference type="Proteomes" id="UP000799429">
    <property type="component" value="Unassembled WGS sequence"/>
</dbReference>
<evidence type="ECO:0000313" key="2">
    <source>
        <dbReference type="EMBL" id="KAF2840925.1"/>
    </source>
</evidence>
<dbReference type="PANTHER" id="PTHR38847">
    <property type="match status" value="1"/>
</dbReference>
<keyword evidence="1" id="KW-0732">Signal</keyword>
<name>A0A9P4SE54_9PEZI</name>
<comment type="caution">
    <text evidence="2">The sequence shown here is derived from an EMBL/GenBank/DDBJ whole genome shotgun (WGS) entry which is preliminary data.</text>
</comment>
<keyword evidence="3" id="KW-1185">Reference proteome</keyword>
<organism evidence="2 3">
    <name type="scientific">Patellaria atrata CBS 101060</name>
    <dbReference type="NCBI Taxonomy" id="1346257"/>
    <lineage>
        <taxon>Eukaryota</taxon>
        <taxon>Fungi</taxon>
        <taxon>Dikarya</taxon>
        <taxon>Ascomycota</taxon>
        <taxon>Pezizomycotina</taxon>
        <taxon>Dothideomycetes</taxon>
        <taxon>Dothideomycetes incertae sedis</taxon>
        <taxon>Patellariales</taxon>
        <taxon>Patellariaceae</taxon>
        <taxon>Patellaria</taxon>
    </lineage>
</organism>
<evidence type="ECO:0008006" key="4">
    <source>
        <dbReference type="Google" id="ProtNLM"/>
    </source>
</evidence>
<gene>
    <name evidence="2" type="ORF">M501DRAFT_1010109</name>
</gene>
<feature type="chain" id="PRO_5040292673" description="Secreted protein" evidence="1">
    <location>
        <begin position="18"/>
        <end position="212"/>
    </location>
</feature>
<dbReference type="EMBL" id="MU006092">
    <property type="protein sequence ID" value="KAF2840925.1"/>
    <property type="molecule type" value="Genomic_DNA"/>
</dbReference>
<dbReference type="Pfam" id="PF14273">
    <property type="entry name" value="DUF4360"/>
    <property type="match status" value="1"/>
</dbReference>
<accession>A0A9P4SE54</accession>